<dbReference type="PANTHER" id="PTHR10668">
    <property type="entry name" value="PHYTOENE DEHYDROGENASE"/>
    <property type="match status" value="1"/>
</dbReference>
<comment type="function">
    <text evidence="1">Probable oxidoreductase that may play a role as regulator of mitochondrial function.</text>
</comment>
<dbReference type="Gene3D" id="3.50.50.60">
    <property type="entry name" value="FAD/NAD(P)-binding domain"/>
    <property type="match status" value="2"/>
</dbReference>
<organism evidence="5 6">
    <name type="scientific">Xanthobacter dioxanivorans</name>
    <dbReference type="NCBI Taxonomy" id="2528964"/>
    <lineage>
        <taxon>Bacteria</taxon>
        <taxon>Pseudomonadati</taxon>
        <taxon>Pseudomonadota</taxon>
        <taxon>Alphaproteobacteria</taxon>
        <taxon>Hyphomicrobiales</taxon>
        <taxon>Xanthobacteraceae</taxon>
        <taxon>Xanthobacter</taxon>
    </lineage>
</organism>
<dbReference type="RefSeq" id="WP_203194155.1">
    <property type="nucleotide sequence ID" value="NZ_CP063362.1"/>
</dbReference>
<evidence type="ECO:0000256" key="3">
    <source>
        <dbReference type="ARBA" id="ARBA00040298"/>
    </source>
</evidence>
<evidence type="ECO:0000256" key="2">
    <source>
        <dbReference type="ARBA" id="ARBA00038825"/>
    </source>
</evidence>
<reference evidence="5 6" key="1">
    <citation type="submission" date="2020-10" db="EMBL/GenBank/DDBJ databases">
        <title>Degradation of 1,4-Dioxane by Xanthobacter sp. YN2, via a Novel Group-2 Soluble Di-Iron Monooxygenase.</title>
        <authorList>
            <person name="Ma F."/>
            <person name="Wang Y."/>
            <person name="Yang J."/>
            <person name="Guo H."/>
            <person name="Su D."/>
            <person name="Yu L."/>
        </authorList>
    </citation>
    <scope>NUCLEOTIDE SEQUENCE [LARGE SCALE GENOMIC DNA]</scope>
    <source>
        <strain evidence="5 6">YN2</strain>
    </source>
</reference>
<sequence>MANYDVIVVGAGHNTLGAAAYLQKCGLKTLVLEKNAIPGGGVTSKELTLPGFKHDTHASGVVHLQGHPILTADELELKSKYGLKFAYPEASYMTIFADGDTITCYADLDRACADIARYSERDSEAYREMVGMMGAIMPMINMSMARPPLPLAAFMGMLSQMPGGNDLLNTMMRSAYDVVTERFENEKVRIHLLKWVMEGLNVPCEHKTTGVAMLYLIGFSHSHPAGVPVGGMQSLTDAMISCIKDNGGEIRLNTPVKRVINKNGVAKAVELASGEVLVADKAVIASIHPHLLGERVEGLDPGVVARAKLYQATDFGGMLINCALREAPRWTHAPAADSCLYINLIESSDLNELRRYADQLRLGELPDQPILVASNHTNFDPTRAPDGHHTLYVFSWAPGVLADGGMERWDDIKEQRADEVMAWLAKFAPNVSGDNILARHVDSPLDMVRHSPSFQRGDLNGGAMFLYQMMGMRPTPELAQYAVPGAQGLYLSGPFMHPGGGVTGGGRPVAIKVMEDLKVDYSKIIRS</sequence>
<dbReference type="SUPFAM" id="SSF51905">
    <property type="entry name" value="FAD/NAD(P)-binding domain"/>
    <property type="match status" value="1"/>
</dbReference>
<dbReference type="KEGG" id="xdi:EZH22_02030"/>
<dbReference type="EMBL" id="CP063362">
    <property type="protein sequence ID" value="QRG07242.1"/>
    <property type="molecule type" value="Genomic_DNA"/>
</dbReference>
<comment type="subunit">
    <text evidence="2">Interacts with COX5B; this interaction may contribute to localize PYROXD2 to the inner face of the inner mitochondrial membrane.</text>
</comment>
<dbReference type="Proteomes" id="UP000596427">
    <property type="component" value="Chromosome"/>
</dbReference>
<evidence type="ECO:0000313" key="5">
    <source>
        <dbReference type="EMBL" id="QRG07242.1"/>
    </source>
</evidence>
<dbReference type="AlphaFoldDB" id="A0A974PP91"/>
<gene>
    <name evidence="5" type="ORF">EZH22_02030</name>
</gene>
<dbReference type="GO" id="GO:0016491">
    <property type="term" value="F:oxidoreductase activity"/>
    <property type="evidence" value="ECO:0007669"/>
    <property type="project" value="InterPro"/>
</dbReference>
<dbReference type="InterPro" id="IPR036188">
    <property type="entry name" value="FAD/NAD-bd_sf"/>
</dbReference>
<dbReference type="InterPro" id="IPR002937">
    <property type="entry name" value="Amino_oxidase"/>
</dbReference>
<name>A0A974PP91_9HYPH</name>
<dbReference type="PANTHER" id="PTHR10668:SF103">
    <property type="entry name" value="PYRIDINE NUCLEOTIDE-DISULFIDE OXIDOREDUCTASE DOMAIN-CONTAINING PROTEIN 2"/>
    <property type="match status" value="1"/>
</dbReference>
<dbReference type="Pfam" id="PF01593">
    <property type="entry name" value="Amino_oxidase"/>
    <property type="match status" value="1"/>
</dbReference>
<accession>A0A974PP91</accession>
<keyword evidence="6" id="KW-1185">Reference proteome</keyword>
<evidence type="ECO:0000256" key="1">
    <source>
        <dbReference type="ARBA" id="ARBA00037217"/>
    </source>
</evidence>
<feature type="domain" description="Amine oxidase" evidence="4">
    <location>
        <begin position="18"/>
        <end position="499"/>
    </location>
</feature>
<evidence type="ECO:0000313" key="6">
    <source>
        <dbReference type="Proteomes" id="UP000596427"/>
    </source>
</evidence>
<evidence type="ECO:0000259" key="4">
    <source>
        <dbReference type="Pfam" id="PF01593"/>
    </source>
</evidence>
<protein>
    <recommendedName>
        <fullName evidence="3">Pyridine nucleotide-disulfide oxidoreductase domain-containing protein 2</fullName>
    </recommendedName>
</protein>
<proteinExistence type="predicted"/>